<protein>
    <recommendedName>
        <fullName evidence="2">Cobalamin-independent methionine synthase MetE C-terminal/archaeal domain-containing protein</fullName>
    </recommendedName>
</protein>
<dbReference type="Proteomes" id="UP000035088">
    <property type="component" value="Unassembled WGS sequence"/>
</dbReference>
<dbReference type="EMBL" id="BAEE01000061">
    <property type="protein sequence ID" value="GAB10685.1"/>
    <property type="molecule type" value="Genomic_DNA"/>
</dbReference>
<accession>G7H4B0</accession>
<evidence type="ECO:0000256" key="1">
    <source>
        <dbReference type="SAM" id="MobiDB-lite"/>
    </source>
</evidence>
<gene>
    <name evidence="3" type="ORF">GOARA_061_01250</name>
</gene>
<dbReference type="GO" id="GO:0009086">
    <property type="term" value="P:methionine biosynthetic process"/>
    <property type="evidence" value="ECO:0007669"/>
    <property type="project" value="InterPro"/>
</dbReference>
<feature type="region of interest" description="Disordered" evidence="1">
    <location>
        <begin position="1"/>
        <end position="25"/>
    </location>
</feature>
<feature type="domain" description="Cobalamin-independent methionine synthase MetE C-terminal/archaeal" evidence="2">
    <location>
        <begin position="17"/>
        <end position="345"/>
    </location>
</feature>
<dbReference type="InterPro" id="IPR002629">
    <property type="entry name" value="Met_Synth_C/arc"/>
</dbReference>
<dbReference type="Gene3D" id="3.20.20.210">
    <property type="match status" value="1"/>
</dbReference>
<evidence type="ECO:0000313" key="4">
    <source>
        <dbReference type="Proteomes" id="UP000035088"/>
    </source>
</evidence>
<dbReference type="RefSeq" id="WP_007322760.1">
    <property type="nucleotide sequence ID" value="NZ_BAEE01000061.1"/>
</dbReference>
<dbReference type="STRING" id="1073574.GOARA_061_01250"/>
<evidence type="ECO:0000313" key="3">
    <source>
        <dbReference type="EMBL" id="GAB10685.1"/>
    </source>
</evidence>
<organism evidence="3 4">
    <name type="scientific">Gordonia araii NBRC 100433</name>
    <dbReference type="NCBI Taxonomy" id="1073574"/>
    <lineage>
        <taxon>Bacteria</taxon>
        <taxon>Bacillati</taxon>
        <taxon>Actinomycetota</taxon>
        <taxon>Actinomycetes</taxon>
        <taxon>Mycobacteriales</taxon>
        <taxon>Gordoniaceae</taxon>
        <taxon>Gordonia</taxon>
    </lineage>
</organism>
<dbReference type="GO" id="GO:0003871">
    <property type="term" value="F:5-methyltetrahydropteroyltriglutamate-homocysteine S-methyltransferase activity"/>
    <property type="evidence" value="ECO:0007669"/>
    <property type="project" value="InterPro"/>
</dbReference>
<proteinExistence type="predicted"/>
<evidence type="ECO:0000259" key="2">
    <source>
        <dbReference type="Pfam" id="PF01717"/>
    </source>
</evidence>
<comment type="caution">
    <text evidence="3">The sequence shown here is derived from an EMBL/GenBank/DDBJ whole genome shotgun (WGS) entry which is preliminary data.</text>
</comment>
<dbReference type="SUPFAM" id="SSF51726">
    <property type="entry name" value="UROD/MetE-like"/>
    <property type="match status" value="1"/>
</dbReference>
<dbReference type="AlphaFoldDB" id="G7H4B0"/>
<dbReference type="InterPro" id="IPR038071">
    <property type="entry name" value="UROD/MetE-like_sf"/>
</dbReference>
<sequence>MSRPGSLPGIIGTTSSPATGVGSMPGQDPLVAARTAFDEVALPFVPELPARGAGADMVGRAAALLVDIPMDTALDGYRLAAGRTRLAARAGGFLRADFDAVEEVVERSGSSAPVKLSAIGPFTFAALVELPGGHKVLHDAGAWRDVVGSLAEGLAERADELSRRLGVEIVVQLDEPMVGAVIDGQIAPLTRLDVNQPIPAPEVAAALGEVARRIGRPMVFHSCASPRWDLLGLLDGYAVSMDLTVVGADDYDQLGGFLDRGGALVAGIVPTASPASKLSADESVVRRASQLSADELAARLVALTDRIGLPRTVLRDQIVVSPTCGLAGSGEWAGRALELASSVADQLRHVD</sequence>
<dbReference type="GO" id="GO:0008270">
    <property type="term" value="F:zinc ion binding"/>
    <property type="evidence" value="ECO:0007669"/>
    <property type="project" value="InterPro"/>
</dbReference>
<dbReference type="OrthoDB" id="5242426at2"/>
<dbReference type="Pfam" id="PF01717">
    <property type="entry name" value="Meth_synt_2"/>
    <property type="match status" value="1"/>
</dbReference>
<name>G7H4B0_9ACTN</name>
<keyword evidence="4" id="KW-1185">Reference proteome</keyword>
<reference evidence="3 4" key="1">
    <citation type="submission" date="2011-11" db="EMBL/GenBank/DDBJ databases">
        <title>Whole genome shotgun sequence of Gordonia araii NBRC 100433.</title>
        <authorList>
            <person name="Yoshida Y."/>
            <person name="Hosoyama A."/>
            <person name="Tsuchikane K."/>
            <person name="Katsumata H."/>
            <person name="Yamazaki S."/>
            <person name="Fujita N."/>
        </authorList>
    </citation>
    <scope>NUCLEOTIDE SEQUENCE [LARGE SCALE GENOMIC DNA]</scope>
    <source>
        <strain evidence="3 4">NBRC 100433</strain>
    </source>
</reference>